<name>A0AAU0MVK8_UREUN</name>
<keyword evidence="3" id="KW-0067">ATP-binding</keyword>
<dbReference type="SUPFAM" id="SSF53067">
    <property type="entry name" value="Actin-like ATPase domain"/>
    <property type="match status" value="2"/>
</dbReference>
<evidence type="ECO:0000313" key="4">
    <source>
        <dbReference type="EMBL" id="WOS59946.1"/>
    </source>
</evidence>
<keyword evidence="4" id="KW-0346">Stress response</keyword>
<dbReference type="CDD" id="cd10229">
    <property type="entry name" value="ASKHA_NBD_HSP70_HSPA12"/>
    <property type="match status" value="1"/>
</dbReference>
<evidence type="ECO:0000256" key="2">
    <source>
        <dbReference type="ARBA" id="ARBA00022741"/>
    </source>
</evidence>
<dbReference type="EMBL" id="OM803167">
    <property type="protein sequence ID" value="WOS59946.1"/>
    <property type="molecule type" value="mRNA"/>
</dbReference>
<protein>
    <submittedName>
        <fullName evidence="4">Heat shock protein family A member 12 variant X7</fullName>
    </submittedName>
</protein>
<comment type="similarity">
    <text evidence="1">Belongs to the heat shock protein 70 family.</text>
</comment>
<dbReference type="GO" id="GO:0005524">
    <property type="term" value="F:ATP binding"/>
    <property type="evidence" value="ECO:0007669"/>
    <property type="project" value="UniProtKB-KW"/>
</dbReference>
<dbReference type="PANTHER" id="PTHR14187">
    <property type="entry name" value="ALPHA KINASE/ELONGATION FACTOR 2 KINASE"/>
    <property type="match status" value="1"/>
</dbReference>
<evidence type="ECO:0000256" key="1">
    <source>
        <dbReference type="ARBA" id="ARBA00007381"/>
    </source>
</evidence>
<dbReference type="AlphaFoldDB" id="A0AAU0MVK8"/>
<organism evidence="4">
    <name type="scientific">Urechis unicinctus</name>
    <name type="common">Fat innkeeper worm</name>
    <name type="synonym">Chinese penis fish</name>
    <dbReference type="NCBI Taxonomy" id="6432"/>
    <lineage>
        <taxon>Eukaryota</taxon>
        <taxon>Metazoa</taxon>
        <taxon>Spiralia</taxon>
        <taxon>Lophotrochozoa</taxon>
        <taxon>Annelida</taxon>
        <taxon>Polychaeta</taxon>
        <taxon>Echiura</taxon>
        <taxon>Xenopneusta</taxon>
        <taxon>Urechidae</taxon>
        <taxon>Urechis</taxon>
    </lineage>
</organism>
<keyword evidence="2" id="KW-0547">Nucleotide-binding</keyword>
<proteinExistence type="evidence at transcript level"/>
<gene>
    <name evidence="4" type="primary">HSPA12</name>
</gene>
<dbReference type="PANTHER" id="PTHR14187:SF5">
    <property type="entry name" value="HEAT SHOCK 70 KDA PROTEIN 12A"/>
    <property type="match status" value="1"/>
</dbReference>
<dbReference type="InterPro" id="IPR013126">
    <property type="entry name" value="Hsp_70_fam"/>
</dbReference>
<reference evidence="4" key="1">
    <citation type="submission" date="2022-02" db="EMBL/GenBank/DDBJ databases">
        <authorList>
            <person name="Liu D.D."/>
        </authorList>
    </citation>
    <scope>NUCLEOTIDE SEQUENCE</scope>
</reference>
<accession>A0AAU0MVK8</accession>
<dbReference type="Gene3D" id="3.30.420.40">
    <property type="match status" value="2"/>
</dbReference>
<dbReference type="GO" id="GO:0140662">
    <property type="term" value="F:ATP-dependent protein folding chaperone"/>
    <property type="evidence" value="ECO:0007669"/>
    <property type="project" value="InterPro"/>
</dbReference>
<dbReference type="InterPro" id="IPR043129">
    <property type="entry name" value="ATPase_NBD"/>
</dbReference>
<evidence type="ECO:0000256" key="3">
    <source>
        <dbReference type="ARBA" id="ARBA00022840"/>
    </source>
</evidence>
<dbReference type="Pfam" id="PF00012">
    <property type="entry name" value="HSP70"/>
    <property type="match status" value="1"/>
</dbReference>
<sequence length="602" mass="66456">MQHLSSVMADGSMKELSDSFHKQNKEHVLVAAIDFGTTYSGYAFSFTVNKDDIRMFSKWGNVLGVPMSFKTPTVVLTKNAGNEFVDFGYGALHAYSNLEEDELEDYSIYEKFKMYLHKTKNLGSKTYITAKKGLNASALSIFSHGLRYLSDHLLETIKDQTGSKPGKDLIRWVITVPAIWSDGSKQFMRQAALKAGIIDTMDSQSLVIALEPEAASLYCRQLDVHHLLSTNKDESKMPVGTKYLVLDCGGGTLDVTVHHLRDFNKVAELYQATGSDLGGSKVDDNFIELLKNVLGADVVDAYQNESPADWLNMMSSFEQKKRVVDPRKSEKTNISISAELGTIYMEVKGENIKKAISPEWKSKGMSVANGVLRIPHETMLGVFAPIVSAVVDHVKDLMKIPQVRDTTHILVVGGFGESPVLQSALRDEFEGTMKIIVPADASHCVMKGATLFGHNPSAIVSRRSRKTYGTDVYPIFDPTKHDPGKTKMYGDKRRAEGLFRTWIKQGEEVQMGKALTFSHVPVTPDQTNMSIGLFCSELNDPRYCSDTGVDQLGNITVQLPGSGLDRRVEVKIMFGGTEITVEGRDCRPGGSSAKTTVNFLSD</sequence>